<reference evidence="9" key="1">
    <citation type="journal article" date="2021" name="PeerJ">
        <title>Extensive microbial diversity within the chicken gut microbiome revealed by metagenomics and culture.</title>
        <authorList>
            <person name="Gilroy R."/>
            <person name="Ravi A."/>
            <person name="Getino M."/>
            <person name="Pursley I."/>
            <person name="Horton D.L."/>
            <person name="Alikhan N.F."/>
            <person name="Baker D."/>
            <person name="Gharbi K."/>
            <person name="Hall N."/>
            <person name="Watson M."/>
            <person name="Adriaenssens E.M."/>
            <person name="Foster-Nyarko E."/>
            <person name="Jarju S."/>
            <person name="Secka A."/>
            <person name="Antonio M."/>
            <person name="Oren A."/>
            <person name="Chaudhuri R.R."/>
            <person name="La Ragione R."/>
            <person name="Hildebrand F."/>
            <person name="Pallen M.J."/>
        </authorList>
    </citation>
    <scope>NUCLEOTIDE SEQUENCE</scope>
    <source>
        <strain evidence="9">Gambia16-930</strain>
    </source>
</reference>
<feature type="transmembrane region" description="Helical" evidence="7">
    <location>
        <begin position="20"/>
        <end position="42"/>
    </location>
</feature>
<evidence type="ECO:0000259" key="8">
    <source>
        <dbReference type="Pfam" id="PF02706"/>
    </source>
</evidence>
<gene>
    <name evidence="9" type="ORF">IAC47_04575</name>
</gene>
<name>A0A9D1RI66_9BACT</name>
<dbReference type="Pfam" id="PF02706">
    <property type="entry name" value="Wzz"/>
    <property type="match status" value="1"/>
</dbReference>
<dbReference type="GO" id="GO:0005886">
    <property type="term" value="C:plasma membrane"/>
    <property type="evidence" value="ECO:0007669"/>
    <property type="project" value="UniProtKB-SubCell"/>
</dbReference>
<keyword evidence="2" id="KW-1003">Cell membrane</keyword>
<keyword evidence="4 7" id="KW-1133">Transmembrane helix</keyword>
<proteinExistence type="predicted"/>
<dbReference type="Proteomes" id="UP000824267">
    <property type="component" value="Unassembled WGS sequence"/>
</dbReference>
<dbReference type="GO" id="GO:0004713">
    <property type="term" value="F:protein tyrosine kinase activity"/>
    <property type="evidence" value="ECO:0007669"/>
    <property type="project" value="TreeGrafter"/>
</dbReference>
<evidence type="ECO:0000256" key="4">
    <source>
        <dbReference type="ARBA" id="ARBA00022989"/>
    </source>
</evidence>
<evidence type="ECO:0000313" key="10">
    <source>
        <dbReference type="Proteomes" id="UP000824267"/>
    </source>
</evidence>
<dbReference type="PANTHER" id="PTHR32309">
    <property type="entry name" value="TYROSINE-PROTEIN KINASE"/>
    <property type="match status" value="1"/>
</dbReference>
<dbReference type="PANTHER" id="PTHR32309:SF13">
    <property type="entry name" value="FERRIC ENTEROBACTIN TRANSPORT PROTEIN FEPE"/>
    <property type="match status" value="1"/>
</dbReference>
<comment type="caution">
    <text evidence="9">The sequence shown here is derived from an EMBL/GenBank/DDBJ whole genome shotgun (WGS) entry which is preliminary data.</text>
</comment>
<feature type="coiled-coil region" evidence="6">
    <location>
        <begin position="247"/>
        <end position="274"/>
    </location>
</feature>
<dbReference type="InterPro" id="IPR050445">
    <property type="entry name" value="Bact_polysacc_biosynth/exp"/>
</dbReference>
<feature type="transmembrane region" description="Helical" evidence="7">
    <location>
        <begin position="301"/>
        <end position="320"/>
    </location>
</feature>
<evidence type="ECO:0000256" key="3">
    <source>
        <dbReference type="ARBA" id="ARBA00022692"/>
    </source>
</evidence>
<evidence type="ECO:0000256" key="1">
    <source>
        <dbReference type="ARBA" id="ARBA00004651"/>
    </source>
</evidence>
<reference evidence="9" key="2">
    <citation type="submission" date="2021-04" db="EMBL/GenBank/DDBJ databases">
        <authorList>
            <person name="Gilroy R."/>
        </authorList>
    </citation>
    <scope>NUCLEOTIDE SEQUENCE</scope>
    <source>
        <strain evidence="9">Gambia16-930</strain>
    </source>
</reference>
<evidence type="ECO:0000256" key="5">
    <source>
        <dbReference type="ARBA" id="ARBA00023136"/>
    </source>
</evidence>
<organism evidence="9 10">
    <name type="scientific">Candidatus Onthomorpha intestinigallinarum</name>
    <dbReference type="NCBI Taxonomy" id="2840880"/>
    <lineage>
        <taxon>Bacteria</taxon>
        <taxon>Pseudomonadati</taxon>
        <taxon>Bacteroidota</taxon>
        <taxon>Bacteroidia</taxon>
        <taxon>Bacteroidales</taxon>
        <taxon>Candidatus Onthomorpha</taxon>
    </lineage>
</organism>
<evidence type="ECO:0000256" key="2">
    <source>
        <dbReference type="ARBA" id="ARBA00022475"/>
    </source>
</evidence>
<keyword evidence="3 7" id="KW-0812">Transmembrane</keyword>
<dbReference type="AlphaFoldDB" id="A0A9D1RI66"/>
<sequence>MEKLSLRESLMYLLRHKKILIATFVISALVSAGLSMLLPNYYKAQVMLLPSDTNSISKGILSQMDNVDPMNYGGAKDCEYILDIITSGRVVGAACVKFDLAKHYGIEAEGEELNEKLGRKLYNNIKAKRTENLAIKLTVWDTDPVYAANIANFMAREVSVVRNEMKKEKADSICATLERSRKEIMVKINAMSDSLAKISKEYGVYNPEGISERFATELSKQVAAGNQIAVARLEAKMSEIGEKGERIDNIKTQLDNYMETLKHWNTQLEKANLDREAEIPTEFIVEYATPSFFKDKPKRSVIVLVSAISCTLLALFVLIIRDKLNGSKNDNEVAATA</sequence>
<feature type="domain" description="Polysaccharide chain length determinant N-terminal" evidence="8">
    <location>
        <begin position="3"/>
        <end position="69"/>
    </location>
</feature>
<comment type="subcellular location">
    <subcellularLocation>
        <location evidence="1">Cell membrane</location>
        <topology evidence="1">Multi-pass membrane protein</topology>
    </subcellularLocation>
</comment>
<evidence type="ECO:0000256" key="6">
    <source>
        <dbReference type="SAM" id="Coils"/>
    </source>
</evidence>
<protein>
    <recommendedName>
        <fullName evidence="8">Polysaccharide chain length determinant N-terminal domain-containing protein</fullName>
    </recommendedName>
</protein>
<evidence type="ECO:0000313" key="9">
    <source>
        <dbReference type="EMBL" id="HIW87533.1"/>
    </source>
</evidence>
<accession>A0A9D1RI66</accession>
<keyword evidence="6" id="KW-0175">Coiled coil</keyword>
<keyword evidence="5 7" id="KW-0472">Membrane</keyword>
<dbReference type="InterPro" id="IPR003856">
    <property type="entry name" value="LPS_length_determ_N"/>
</dbReference>
<dbReference type="EMBL" id="DXGG01000145">
    <property type="protein sequence ID" value="HIW87533.1"/>
    <property type="molecule type" value="Genomic_DNA"/>
</dbReference>
<evidence type="ECO:0000256" key="7">
    <source>
        <dbReference type="SAM" id="Phobius"/>
    </source>
</evidence>